<sequence>MGRVLSRKKRRRRERESKIIEKQQALLRDHDALLTIKSHADLFSTLKLDIAASRPRNQFLFQLSKEREWIQDEFDYSGKLDIDVDEVAYESVKAQRVEDKIWNPNGNDKGSESAAGSPAGGKAKAGRYDVSVLSREDGKSYPSADESRAGCWAKGGTMKSLPTTGRATLQNDTTDTS</sequence>
<dbReference type="GeneID" id="54418904"/>
<dbReference type="OrthoDB" id="3946172at2759"/>
<dbReference type="Proteomes" id="UP000504638">
    <property type="component" value="Unplaced"/>
</dbReference>
<evidence type="ECO:0000256" key="1">
    <source>
        <dbReference type="SAM" id="MobiDB-lite"/>
    </source>
</evidence>
<reference evidence="4" key="2">
    <citation type="submission" date="2020-04" db="EMBL/GenBank/DDBJ databases">
        <authorList>
            <consortium name="NCBI Genome Project"/>
        </authorList>
    </citation>
    <scope>NUCLEOTIDE SEQUENCE</scope>
    <source>
        <strain evidence="4">CBS 781.70</strain>
    </source>
</reference>
<proteinExistence type="predicted"/>
<dbReference type="EMBL" id="ML975187">
    <property type="protein sequence ID" value="KAF1808240.1"/>
    <property type="molecule type" value="Genomic_DNA"/>
</dbReference>
<evidence type="ECO:0000313" key="3">
    <source>
        <dbReference type="Proteomes" id="UP000504638"/>
    </source>
</evidence>
<protein>
    <submittedName>
        <fullName evidence="2 4">Uncharacterized protein</fullName>
    </submittedName>
</protein>
<gene>
    <name evidence="2 4" type="ORF">P152DRAFT_453020</name>
</gene>
<organism evidence="2">
    <name type="scientific">Eremomyces bilateralis CBS 781.70</name>
    <dbReference type="NCBI Taxonomy" id="1392243"/>
    <lineage>
        <taxon>Eukaryota</taxon>
        <taxon>Fungi</taxon>
        <taxon>Dikarya</taxon>
        <taxon>Ascomycota</taxon>
        <taxon>Pezizomycotina</taxon>
        <taxon>Dothideomycetes</taxon>
        <taxon>Dothideomycetes incertae sedis</taxon>
        <taxon>Eremomycetales</taxon>
        <taxon>Eremomycetaceae</taxon>
        <taxon>Eremomyces</taxon>
    </lineage>
</organism>
<evidence type="ECO:0000313" key="2">
    <source>
        <dbReference type="EMBL" id="KAF1808240.1"/>
    </source>
</evidence>
<reference evidence="2 4" key="1">
    <citation type="submission" date="2020-01" db="EMBL/GenBank/DDBJ databases">
        <authorList>
            <consortium name="DOE Joint Genome Institute"/>
            <person name="Haridas S."/>
            <person name="Albert R."/>
            <person name="Binder M."/>
            <person name="Bloem J."/>
            <person name="Labutti K."/>
            <person name="Salamov A."/>
            <person name="Andreopoulos B."/>
            <person name="Baker S.E."/>
            <person name="Barry K."/>
            <person name="Bills G."/>
            <person name="Bluhm B.H."/>
            <person name="Cannon C."/>
            <person name="Castanera R."/>
            <person name="Culley D.E."/>
            <person name="Daum C."/>
            <person name="Ezra D."/>
            <person name="Gonzalez J.B."/>
            <person name="Henrissat B."/>
            <person name="Kuo A."/>
            <person name="Liang C."/>
            <person name="Lipzen A."/>
            <person name="Lutzoni F."/>
            <person name="Magnuson J."/>
            <person name="Mondo S."/>
            <person name="Nolan M."/>
            <person name="Ohm R."/>
            <person name="Pangilinan J."/>
            <person name="Park H.-J."/>
            <person name="Ramirez L."/>
            <person name="Alfaro M."/>
            <person name="Sun H."/>
            <person name="Tritt A."/>
            <person name="Yoshinaga Y."/>
            <person name="Zwiers L.-H."/>
            <person name="Turgeon B.G."/>
            <person name="Goodwin S.B."/>
            <person name="Spatafora J.W."/>
            <person name="Crous P.W."/>
            <person name="Grigoriev I.V."/>
        </authorList>
    </citation>
    <scope>NUCLEOTIDE SEQUENCE</scope>
    <source>
        <strain evidence="2 4">CBS 781.70</strain>
    </source>
</reference>
<feature type="compositionally biased region" description="Low complexity" evidence="1">
    <location>
        <begin position="112"/>
        <end position="122"/>
    </location>
</feature>
<name>A0A6G1FR98_9PEZI</name>
<evidence type="ECO:0000313" key="4">
    <source>
        <dbReference type="RefSeq" id="XP_033529871.1"/>
    </source>
</evidence>
<accession>A0A6G1FR98</accession>
<feature type="region of interest" description="Disordered" evidence="1">
    <location>
        <begin position="98"/>
        <end position="177"/>
    </location>
</feature>
<reference evidence="4" key="3">
    <citation type="submission" date="2025-04" db="UniProtKB">
        <authorList>
            <consortium name="RefSeq"/>
        </authorList>
    </citation>
    <scope>IDENTIFICATION</scope>
    <source>
        <strain evidence="4">CBS 781.70</strain>
    </source>
</reference>
<keyword evidence="3" id="KW-1185">Reference proteome</keyword>
<dbReference type="RefSeq" id="XP_033529871.1">
    <property type="nucleotide sequence ID" value="XM_033678334.1"/>
</dbReference>
<dbReference type="AlphaFoldDB" id="A0A6G1FR98"/>
<feature type="compositionally biased region" description="Polar residues" evidence="1">
    <location>
        <begin position="160"/>
        <end position="177"/>
    </location>
</feature>